<dbReference type="EMBL" id="MN739474">
    <property type="protein sequence ID" value="QHT06715.1"/>
    <property type="molecule type" value="Genomic_DNA"/>
</dbReference>
<keyword evidence="1" id="KW-0507">mRNA processing</keyword>
<keyword evidence="2" id="KW-0378">Hydrolase</keyword>
<dbReference type="InterPro" id="IPR012340">
    <property type="entry name" value="NA-bd_OB-fold"/>
</dbReference>
<accession>A0A6C0CTA3</accession>
<dbReference type="InterPro" id="IPR037009">
    <property type="entry name" value="mRNA_triPase_Cet1_sf"/>
</dbReference>
<dbReference type="EC" id="3.6.1.74" evidence="3"/>
<feature type="domain" description="mRNA triphosphatase Cet1-like" evidence="6">
    <location>
        <begin position="429"/>
        <end position="587"/>
    </location>
</feature>
<dbReference type="InterPro" id="IPR051029">
    <property type="entry name" value="mRNA_Capping_Enz/RNA_Phosphat"/>
</dbReference>
<dbReference type="Gene3D" id="3.30.470.30">
    <property type="entry name" value="DNA ligase/mRNA capping enzyme"/>
    <property type="match status" value="1"/>
</dbReference>
<organism evidence="7">
    <name type="scientific">viral metagenome</name>
    <dbReference type="NCBI Taxonomy" id="1070528"/>
    <lineage>
        <taxon>unclassified sequences</taxon>
        <taxon>metagenomes</taxon>
        <taxon>organismal metagenomes</taxon>
    </lineage>
</organism>
<dbReference type="PANTHER" id="PTHR10367">
    <property type="entry name" value="MRNA-CAPPING ENZYME"/>
    <property type="match status" value="1"/>
</dbReference>
<evidence type="ECO:0000259" key="5">
    <source>
        <dbReference type="Pfam" id="PF01331"/>
    </source>
</evidence>
<dbReference type="InterPro" id="IPR001339">
    <property type="entry name" value="mRNA_cap_enzyme_adenylation"/>
</dbReference>
<dbReference type="AlphaFoldDB" id="A0A6C0CTA3"/>
<proteinExistence type="predicted"/>
<evidence type="ECO:0000256" key="2">
    <source>
        <dbReference type="ARBA" id="ARBA00022801"/>
    </source>
</evidence>
<evidence type="ECO:0000256" key="3">
    <source>
        <dbReference type="ARBA" id="ARBA00035028"/>
    </source>
</evidence>
<evidence type="ECO:0000256" key="4">
    <source>
        <dbReference type="ARBA" id="ARBA00047740"/>
    </source>
</evidence>
<dbReference type="SUPFAM" id="SSF50249">
    <property type="entry name" value="Nucleic acid-binding proteins"/>
    <property type="match status" value="1"/>
</dbReference>
<evidence type="ECO:0000313" key="7">
    <source>
        <dbReference type="EMBL" id="QHT06715.1"/>
    </source>
</evidence>
<dbReference type="SUPFAM" id="SSF55154">
    <property type="entry name" value="CYTH-like phosphatases"/>
    <property type="match status" value="1"/>
</dbReference>
<evidence type="ECO:0000259" key="6">
    <source>
        <dbReference type="Pfam" id="PF02940"/>
    </source>
</evidence>
<reference evidence="7" key="1">
    <citation type="journal article" date="2020" name="Nature">
        <title>Giant virus diversity and host interactions through global metagenomics.</title>
        <authorList>
            <person name="Schulz F."/>
            <person name="Roux S."/>
            <person name="Paez-Espino D."/>
            <person name="Jungbluth S."/>
            <person name="Walsh D.A."/>
            <person name="Denef V.J."/>
            <person name="McMahon K.D."/>
            <person name="Konstantinidis K.T."/>
            <person name="Eloe-Fadrosh E.A."/>
            <person name="Kyrpides N.C."/>
            <person name="Woyke T."/>
        </authorList>
    </citation>
    <scope>NUCLEOTIDE SEQUENCE</scope>
    <source>
        <strain evidence="7">GVMAG-M-3300021473-15</strain>
    </source>
</reference>
<dbReference type="GO" id="GO:0140818">
    <property type="term" value="F:mRNA 5'-triphosphate monophosphatase activity"/>
    <property type="evidence" value="ECO:0007669"/>
    <property type="project" value="UniProtKB-EC"/>
</dbReference>
<protein>
    <recommendedName>
        <fullName evidence="3">mRNA 5'-phosphatase</fullName>
        <ecNumber evidence="3">3.6.1.74</ecNumber>
    </recommendedName>
</protein>
<dbReference type="Pfam" id="PF01331">
    <property type="entry name" value="mRNA_cap_enzyme"/>
    <property type="match status" value="1"/>
</dbReference>
<dbReference type="InterPro" id="IPR033469">
    <property type="entry name" value="CYTH-like_dom_sf"/>
</dbReference>
<dbReference type="Gene3D" id="3.20.100.10">
    <property type="entry name" value="mRNA triphosphatase Cet1-like"/>
    <property type="match status" value="1"/>
</dbReference>
<dbReference type="SUPFAM" id="SSF56091">
    <property type="entry name" value="DNA ligase/mRNA capping enzyme, catalytic domain"/>
    <property type="match status" value="1"/>
</dbReference>
<dbReference type="GO" id="GO:0005524">
    <property type="term" value="F:ATP binding"/>
    <property type="evidence" value="ECO:0007669"/>
    <property type="project" value="InterPro"/>
</dbReference>
<dbReference type="Pfam" id="PF02940">
    <property type="entry name" value="mRNA_triPase"/>
    <property type="match status" value="1"/>
</dbReference>
<dbReference type="PANTHER" id="PTHR10367:SF25">
    <property type="entry name" value="DUAL SPECIFICITY PHOSPHATASE CATALYTIC DOMAIN PROTEIN (AFU_ORTHOLOGUE AFUA_1G03540)"/>
    <property type="match status" value="1"/>
</dbReference>
<sequence>MASTLLMQLVDKQHYRQIFDIYNNLYKDFFKASHKFYGSVPISMMRESILHVLQHQTVHSEPNTSPSYMYNVTPKLDGTRMLMFYNMIIGYPVFIDRDLNFFIAQTQLKLPFTTSFLADGEFYENMYFMFDLLYFENERIVQFDFETRYRTINELFFSNRNDFQNAFLVPFIQHSGIVVVRKLYMELEGFQIEQHLYPTACNYFSEHYGLTDMKFDGLIFTPRFTSYILTGNWKYPSNILYKWKPSEHETIDFLLVATPAGYVGYVDAGDWKLKQSNNYVPFEIKKSPTFVQYTLTEPYHHATIYECRYDYTSRQFITVRLRTDKSKPNSLRGALNSWKLIRSKLNIDAILPFLNKHIDVNALIHDTDFQRRYFTIFPEWQLKTMLMQCVQHPLIKTNDSVLRRFNNQNGRFGHFHEFELRLGKYNRDKRYFNTNIEPRHYNWLMQTLDVSSIPKTYQETVDVIHKDTNIRTTYYLQQTTLTDLQTLLQTNVPLNIQKSIIKHQIDLKNYIQYTPIFGYDFRLSVAFEESVHEPNKIDLKEALKVPNAQFRLKKRHTYTYGNFYIDFTELTDSQSPKSSHYQIEIELKPYQQFVDTHEINVTLLYLLKNLYGLSEII</sequence>
<feature type="domain" description="mRNA capping enzyme adenylation" evidence="5">
    <location>
        <begin position="69"/>
        <end position="244"/>
    </location>
</feature>
<dbReference type="GO" id="GO:0004484">
    <property type="term" value="F:mRNA guanylyltransferase activity"/>
    <property type="evidence" value="ECO:0007669"/>
    <property type="project" value="InterPro"/>
</dbReference>
<name>A0A6C0CTA3_9ZZZZ</name>
<comment type="catalytic activity">
    <reaction evidence="4">
        <text>a 5'-end triphospho-ribonucleoside in mRNA + H2O = a 5'-end diphospho-ribonucleoside in mRNA + phosphate + H(+)</text>
        <dbReference type="Rhea" id="RHEA:67004"/>
        <dbReference type="Rhea" id="RHEA-COMP:17164"/>
        <dbReference type="Rhea" id="RHEA-COMP:17165"/>
        <dbReference type="ChEBI" id="CHEBI:15377"/>
        <dbReference type="ChEBI" id="CHEBI:15378"/>
        <dbReference type="ChEBI" id="CHEBI:43474"/>
        <dbReference type="ChEBI" id="CHEBI:167616"/>
        <dbReference type="ChEBI" id="CHEBI:167618"/>
        <dbReference type="EC" id="3.6.1.74"/>
    </reaction>
    <physiologicalReaction direction="left-to-right" evidence="4">
        <dbReference type="Rhea" id="RHEA:67005"/>
    </physiologicalReaction>
</comment>
<dbReference type="GO" id="GO:0004651">
    <property type="term" value="F:polynucleotide 5'-phosphatase activity"/>
    <property type="evidence" value="ECO:0007669"/>
    <property type="project" value="InterPro"/>
</dbReference>
<evidence type="ECO:0000256" key="1">
    <source>
        <dbReference type="ARBA" id="ARBA00022664"/>
    </source>
</evidence>
<dbReference type="GO" id="GO:0006370">
    <property type="term" value="P:7-methylguanosine mRNA capping"/>
    <property type="evidence" value="ECO:0007669"/>
    <property type="project" value="InterPro"/>
</dbReference>
<dbReference type="InterPro" id="IPR004206">
    <property type="entry name" value="mRNA_triPase_Cet1"/>
</dbReference>
<dbReference type="Gene3D" id="2.40.50.140">
    <property type="entry name" value="Nucleic acid-binding proteins"/>
    <property type="match status" value="1"/>
</dbReference>